<reference evidence="12 13" key="1">
    <citation type="submission" date="2017-03" db="EMBL/GenBank/DDBJ databases">
        <title>Widespread Adenine N6-methylation of Active Genes in Fungi.</title>
        <authorList>
            <consortium name="DOE Joint Genome Institute"/>
            <person name="Mondo S.J."/>
            <person name="Dannebaum R.O."/>
            <person name="Kuo R.C."/>
            <person name="Louie K.B."/>
            <person name="Bewick A.J."/>
            <person name="Labutti K."/>
            <person name="Haridas S."/>
            <person name="Kuo A."/>
            <person name="Salamov A."/>
            <person name="Ahrendt S.R."/>
            <person name="Lau R."/>
            <person name="Bowen B.P."/>
            <person name="Lipzen A."/>
            <person name="Sullivan W."/>
            <person name="Andreopoulos W.B."/>
            <person name="Clum A."/>
            <person name="Lindquist E."/>
            <person name="Daum C."/>
            <person name="Northen T.R."/>
            <person name="Ramamoorthy G."/>
            <person name="Schmitz R.J."/>
            <person name="Gryganskyi A."/>
            <person name="Culley D."/>
            <person name="Magnuson J."/>
            <person name="James T.Y."/>
            <person name="O'Malley M.A."/>
            <person name="Stajich J.E."/>
            <person name="Spatafora J.W."/>
            <person name="Visel A."/>
            <person name="Grigoriev I.V."/>
        </authorList>
    </citation>
    <scope>NUCLEOTIDE SEQUENCE [LARGE SCALE GENOMIC DNA]</scope>
    <source>
        <strain evidence="12 13">NRRL Y-17943</strain>
    </source>
</reference>
<dbReference type="Gene3D" id="1.20.5.110">
    <property type="match status" value="1"/>
</dbReference>
<dbReference type="AlphaFoldDB" id="A0A1Y1UMP9"/>
<dbReference type="InterPro" id="IPR019529">
    <property type="entry name" value="Syntaxin-18_N"/>
</dbReference>
<comment type="similarity">
    <text evidence="2">Belongs to the syntaxin family.</text>
</comment>
<dbReference type="SMART" id="SM00397">
    <property type="entry name" value="t_SNARE"/>
    <property type="match status" value="1"/>
</dbReference>
<keyword evidence="4 10" id="KW-0812">Transmembrane</keyword>
<dbReference type="RefSeq" id="XP_021873193.1">
    <property type="nucleotide sequence ID" value="XM_022015155.1"/>
</dbReference>
<dbReference type="OrthoDB" id="342981at2759"/>
<dbReference type="InParanoid" id="A0A1Y1UMP9"/>
<dbReference type="Proteomes" id="UP000193218">
    <property type="component" value="Unassembled WGS sequence"/>
</dbReference>
<evidence type="ECO:0000256" key="5">
    <source>
        <dbReference type="ARBA" id="ARBA00022927"/>
    </source>
</evidence>
<feature type="region of interest" description="Disordered" evidence="9">
    <location>
        <begin position="203"/>
        <end position="223"/>
    </location>
</feature>
<keyword evidence="6 10" id="KW-1133">Transmembrane helix</keyword>
<dbReference type="FunCoup" id="A0A1Y1UMP9">
    <property type="interactions" value="193"/>
</dbReference>
<evidence type="ECO:0000256" key="6">
    <source>
        <dbReference type="ARBA" id="ARBA00022989"/>
    </source>
</evidence>
<evidence type="ECO:0000256" key="10">
    <source>
        <dbReference type="SAM" id="Phobius"/>
    </source>
</evidence>
<dbReference type="SUPFAM" id="SSF58038">
    <property type="entry name" value="SNARE fusion complex"/>
    <property type="match status" value="1"/>
</dbReference>
<proteinExistence type="inferred from homology"/>
<evidence type="ECO:0000256" key="4">
    <source>
        <dbReference type="ARBA" id="ARBA00022692"/>
    </source>
</evidence>
<dbReference type="STRING" id="4999.A0A1Y1UMP9"/>
<feature type="domain" description="T-SNARE coiled-coil homology" evidence="11">
    <location>
        <begin position="290"/>
        <end position="352"/>
    </location>
</feature>
<dbReference type="GO" id="GO:0006890">
    <property type="term" value="P:retrograde vesicle-mediated transport, Golgi to endoplasmic reticulum"/>
    <property type="evidence" value="ECO:0007669"/>
    <property type="project" value="TreeGrafter"/>
</dbReference>
<comment type="subcellular location">
    <subcellularLocation>
        <location evidence="1">Membrane</location>
        <topology evidence="1">Single-pass type IV membrane protein</topology>
    </subcellularLocation>
</comment>
<keyword evidence="5" id="KW-0653">Protein transport</keyword>
<dbReference type="GO" id="GO:0015031">
    <property type="term" value="P:protein transport"/>
    <property type="evidence" value="ECO:0007669"/>
    <property type="project" value="UniProtKB-KW"/>
</dbReference>
<dbReference type="FunFam" id="1.20.5.110:FF:000069">
    <property type="entry name" value="Related to syntaxin 18"/>
    <property type="match status" value="1"/>
</dbReference>
<evidence type="ECO:0000256" key="1">
    <source>
        <dbReference type="ARBA" id="ARBA00004211"/>
    </source>
</evidence>
<feature type="compositionally biased region" description="Basic and acidic residues" evidence="9">
    <location>
        <begin position="204"/>
        <end position="216"/>
    </location>
</feature>
<comment type="caution">
    <text evidence="12">The sequence shown here is derived from an EMBL/GenBank/DDBJ whole genome shotgun (WGS) entry which is preliminary data.</text>
</comment>
<gene>
    <name evidence="12" type="ORF">BD324DRAFT_619270</name>
</gene>
<dbReference type="Pfam" id="PF10496">
    <property type="entry name" value="Syntaxin-18_N"/>
    <property type="match status" value="1"/>
</dbReference>
<protein>
    <submittedName>
        <fullName evidence="12">Snare-complex protein syntaxin-18 N-terminus-domain-containing protein</fullName>
    </submittedName>
</protein>
<keyword evidence="13" id="KW-1185">Reference proteome</keyword>
<evidence type="ECO:0000256" key="9">
    <source>
        <dbReference type="SAM" id="MobiDB-lite"/>
    </source>
</evidence>
<evidence type="ECO:0000313" key="13">
    <source>
        <dbReference type="Proteomes" id="UP000193218"/>
    </source>
</evidence>
<accession>A0A1Y1UMP9</accession>
<feature type="region of interest" description="Disordered" evidence="9">
    <location>
        <begin position="14"/>
        <end position="46"/>
    </location>
</feature>
<feature type="transmembrane region" description="Helical" evidence="10">
    <location>
        <begin position="361"/>
        <end position="380"/>
    </location>
</feature>
<evidence type="ECO:0000313" key="12">
    <source>
        <dbReference type="EMBL" id="ORX39330.1"/>
    </source>
</evidence>
<organism evidence="12 13">
    <name type="scientific">Kockovaella imperatae</name>
    <dbReference type="NCBI Taxonomy" id="4999"/>
    <lineage>
        <taxon>Eukaryota</taxon>
        <taxon>Fungi</taxon>
        <taxon>Dikarya</taxon>
        <taxon>Basidiomycota</taxon>
        <taxon>Agaricomycotina</taxon>
        <taxon>Tremellomycetes</taxon>
        <taxon>Tremellales</taxon>
        <taxon>Cuniculitremaceae</taxon>
        <taxon>Kockovaella</taxon>
    </lineage>
</organism>
<dbReference type="PANTHER" id="PTHR15959:SF0">
    <property type="entry name" value="SYNTAXIN-18"/>
    <property type="match status" value="1"/>
</dbReference>
<evidence type="ECO:0000256" key="7">
    <source>
        <dbReference type="ARBA" id="ARBA00023054"/>
    </source>
</evidence>
<dbReference type="GO" id="GO:0005783">
    <property type="term" value="C:endoplasmic reticulum"/>
    <property type="evidence" value="ECO:0007669"/>
    <property type="project" value="TreeGrafter"/>
</dbReference>
<evidence type="ECO:0000256" key="8">
    <source>
        <dbReference type="ARBA" id="ARBA00023136"/>
    </source>
</evidence>
<evidence type="ECO:0000256" key="2">
    <source>
        <dbReference type="ARBA" id="ARBA00009063"/>
    </source>
</evidence>
<evidence type="ECO:0000259" key="11">
    <source>
        <dbReference type="PROSITE" id="PS50192"/>
    </source>
</evidence>
<name>A0A1Y1UMP9_9TREE</name>
<keyword evidence="7" id="KW-0175">Coiled coil</keyword>
<sequence>MVSVDLTQSFKDLVAERKTSYPPSKRSKSPFRSKSPNRKGKGKQVEEDEEFLKEAYRIHTHLGSLSTLLKTIRKPYLSISSAPSRLNRASRQDVSESSELNSLDKWRDSKHLTDRERDEIDLRGRMILRRCKDRVVALEDMEKARQKAILPKPVSSLYTLLPSLAPADGDSAIIQNLVTAHRANIIWTLNDLLAKLSAGLTDLQEERSKRREERTRTLGGQAAKEAAAIEAKSKFSLFAPTSVPSSSSLSNGPALPDVLKGVIPDDEPPIESQLTPEQLQLFSNENNTLLEHMQSQLDSVLSAEKSLLEISALQTELVKHLMTQTEITDRLYDEAVGSVGDVGKANEQLKKARQRNQEGRLFLLVFLFGASMALLFLDWYA</sequence>
<dbReference type="PROSITE" id="PS50192">
    <property type="entry name" value="T_SNARE"/>
    <property type="match status" value="1"/>
</dbReference>
<keyword evidence="8 10" id="KW-0472">Membrane</keyword>
<dbReference type="GO" id="GO:0031201">
    <property type="term" value="C:SNARE complex"/>
    <property type="evidence" value="ECO:0007669"/>
    <property type="project" value="TreeGrafter"/>
</dbReference>
<keyword evidence="3" id="KW-0813">Transport</keyword>
<dbReference type="InterPro" id="IPR000727">
    <property type="entry name" value="T_SNARE_dom"/>
</dbReference>
<dbReference type="PANTHER" id="PTHR15959">
    <property type="entry name" value="SYNTAXIN-18"/>
    <property type="match status" value="1"/>
</dbReference>
<evidence type="ECO:0000256" key="3">
    <source>
        <dbReference type="ARBA" id="ARBA00022448"/>
    </source>
</evidence>
<dbReference type="EMBL" id="NBSH01000003">
    <property type="protein sequence ID" value="ORX39330.1"/>
    <property type="molecule type" value="Genomic_DNA"/>
</dbReference>
<dbReference type="GeneID" id="33556963"/>
<feature type="compositionally biased region" description="Basic residues" evidence="9">
    <location>
        <begin position="25"/>
        <end position="42"/>
    </location>
</feature>